<protein>
    <recommendedName>
        <fullName evidence="4">VanZ like family protein</fullName>
    </recommendedName>
</protein>
<evidence type="ECO:0000256" key="1">
    <source>
        <dbReference type="SAM" id="Phobius"/>
    </source>
</evidence>
<feature type="transmembrane region" description="Helical" evidence="1">
    <location>
        <begin position="39"/>
        <end position="57"/>
    </location>
</feature>
<keyword evidence="1" id="KW-0812">Transmembrane</keyword>
<keyword evidence="1" id="KW-0472">Membrane</keyword>
<keyword evidence="3" id="KW-1185">Reference proteome</keyword>
<evidence type="ECO:0000313" key="3">
    <source>
        <dbReference type="Proteomes" id="UP000199153"/>
    </source>
</evidence>
<organism evidence="2 3">
    <name type="scientific">Salegentibacter flavus</name>
    <dbReference type="NCBI Taxonomy" id="287099"/>
    <lineage>
        <taxon>Bacteria</taxon>
        <taxon>Pseudomonadati</taxon>
        <taxon>Bacteroidota</taxon>
        <taxon>Flavobacteriia</taxon>
        <taxon>Flavobacteriales</taxon>
        <taxon>Flavobacteriaceae</taxon>
        <taxon>Salegentibacter</taxon>
    </lineage>
</organism>
<dbReference type="OrthoDB" id="5472246at2"/>
<evidence type="ECO:0008006" key="4">
    <source>
        <dbReference type="Google" id="ProtNLM"/>
    </source>
</evidence>
<sequence>MVARIILIGASLYTLALTIGSLVQLGKISVGKFNPTDKFLHFIAYLALVILWQLYIVFREQGFKQYYSYLIKISVLAIAFGMLIEGLQGALTSFREPDWWDILANSLGVMSAAMLLLLSKGILQRLKSKINLVF</sequence>
<dbReference type="Proteomes" id="UP000199153">
    <property type="component" value="Unassembled WGS sequence"/>
</dbReference>
<dbReference type="PANTHER" id="PTHR28008:SF1">
    <property type="entry name" value="DOMAIN PROTEIN, PUTATIVE (AFU_ORTHOLOGUE AFUA_3G10980)-RELATED"/>
    <property type="match status" value="1"/>
</dbReference>
<dbReference type="AlphaFoldDB" id="A0A1I4XMK7"/>
<dbReference type="STRING" id="287099.SAMN05660413_00169"/>
<evidence type="ECO:0000313" key="2">
    <source>
        <dbReference type="EMBL" id="SFN27052.1"/>
    </source>
</evidence>
<dbReference type="EMBL" id="FOVL01000001">
    <property type="protein sequence ID" value="SFN27052.1"/>
    <property type="molecule type" value="Genomic_DNA"/>
</dbReference>
<accession>A0A1I4XMK7</accession>
<dbReference type="NCBIfam" id="NF037970">
    <property type="entry name" value="vanZ_1"/>
    <property type="match status" value="1"/>
</dbReference>
<feature type="transmembrane region" description="Helical" evidence="1">
    <location>
        <begin position="99"/>
        <end position="119"/>
    </location>
</feature>
<reference evidence="2 3" key="1">
    <citation type="submission" date="2016-10" db="EMBL/GenBank/DDBJ databases">
        <authorList>
            <person name="de Groot N.N."/>
        </authorList>
    </citation>
    <scope>NUCLEOTIDE SEQUENCE [LARGE SCALE GENOMIC DNA]</scope>
    <source>
        <strain evidence="2 3">DSM 17794</strain>
    </source>
</reference>
<feature type="transmembrane region" description="Helical" evidence="1">
    <location>
        <begin position="69"/>
        <end position="87"/>
    </location>
</feature>
<gene>
    <name evidence="2" type="ORF">SAMN05660413_00169</name>
</gene>
<name>A0A1I4XMK7_9FLAO</name>
<dbReference type="RefSeq" id="WP_093404669.1">
    <property type="nucleotide sequence ID" value="NZ_FOVL01000001.1"/>
</dbReference>
<dbReference type="PANTHER" id="PTHR28008">
    <property type="entry name" value="DOMAIN PROTEIN, PUTATIVE (AFU_ORTHOLOGUE AFUA_3G10980)-RELATED"/>
    <property type="match status" value="1"/>
</dbReference>
<keyword evidence="1" id="KW-1133">Transmembrane helix</keyword>
<proteinExistence type="predicted"/>